<sequence length="115" mass="12748">MFGTASGNSYSKLPRRPAAYTASPSFFQLPVADANPGDVLELTFPIKTEEKHETVRGKELTVLWRGPDVVDILPHGDHVRLYQRDLSVPKCYPTPDEVVYTGAANYGPTQQSSRK</sequence>
<organism evidence="1">
    <name type="scientific">bioreactor metagenome</name>
    <dbReference type="NCBI Taxonomy" id="1076179"/>
    <lineage>
        <taxon>unclassified sequences</taxon>
        <taxon>metagenomes</taxon>
        <taxon>ecological metagenomes</taxon>
    </lineage>
</organism>
<name>A0A645IQR1_9ZZZZ</name>
<comment type="caution">
    <text evidence="1">The sequence shown here is derived from an EMBL/GenBank/DDBJ whole genome shotgun (WGS) entry which is preliminary data.</text>
</comment>
<gene>
    <name evidence="1" type="ORF">SDC9_201371</name>
</gene>
<dbReference type="EMBL" id="VSSQ01121112">
    <property type="protein sequence ID" value="MPN53705.1"/>
    <property type="molecule type" value="Genomic_DNA"/>
</dbReference>
<reference evidence="1" key="1">
    <citation type="submission" date="2019-08" db="EMBL/GenBank/DDBJ databases">
        <authorList>
            <person name="Kucharzyk K."/>
            <person name="Murdoch R.W."/>
            <person name="Higgins S."/>
            <person name="Loffler F."/>
        </authorList>
    </citation>
    <scope>NUCLEOTIDE SEQUENCE</scope>
</reference>
<protein>
    <submittedName>
        <fullName evidence="1">Uncharacterized protein</fullName>
    </submittedName>
</protein>
<accession>A0A645IQR1</accession>
<dbReference type="AlphaFoldDB" id="A0A645IQR1"/>
<evidence type="ECO:0000313" key="1">
    <source>
        <dbReference type="EMBL" id="MPN53705.1"/>
    </source>
</evidence>
<proteinExistence type="predicted"/>